<reference evidence="3 4" key="1">
    <citation type="submission" date="2022-01" db="EMBL/GenBank/DDBJ databases">
        <title>Labilibaculum sp. nov, a marine bacterium isolated from Antarctica.</title>
        <authorList>
            <person name="Dai W."/>
        </authorList>
    </citation>
    <scope>NUCLEOTIDE SEQUENCE [LARGE SCALE GENOMIC DNA]</scope>
    <source>
        <strain evidence="3 4">DW002</strain>
    </source>
</reference>
<sequence length="135" mass="15159">MTKSEKLLIFPSELENITRVEKLIDDISSSHNLSAEIYGKISVAIIEAVNNAILHGNQLDISKKVKIEYDIDDEAISFLIEDEGKGFDFASIPDPTLPENLEKTHGRGIFLMNHLADDIEFNENGALVEMKFRLV</sequence>
<feature type="domain" description="Histidine kinase/HSP90-like ATPase" evidence="2">
    <location>
        <begin position="10"/>
        <end position="131"/>
    </location>
</feature>
<dbReference type="InterPro" id="IPR050267">
    <property type="entry name" value="Anti-sigma-factor_SerPK"/>
</dbReference>
<dbReference type="InterPro" id="IPR003594">
    <property type="entry name" value="HATPase_dom"/>
</dbReference>
<keyword evidence="4" id="KW-1185">Reference proteome</keyword>
<dbReference type="GO" id="GO:0005524">
    <property type="term" value="F:ATP binding"/>
    <property type="evidence" value="ECO:0007669"/>
    <property type="project" value="UniProtKB-KW"/>
</dbReference>
<dbReference type="SUPFAM" id="SSF55874">
    <property type="entry name" value="ATPase domain of HSP90 chaperone/DNA topoisomerase II/histidine kinase"/>
    <property type="match status" value="1"/>
</dbReference>
<dbReference type="EMBL" id="JAKJSC010000006">
    <property type="protein sequence ID" value="MDE5419889.1"/>
    <property type="molecule type" value="Genomic_DNA"/>
</dbReference>
<dbReference type="InterPro" id="IPR036890">
    <property type="entry name" value="HATPase_C_sf"/>
</dbReference>
<proteinExistence type="predicted"/>
<dbReference type="Proteomes" id="UP001528920">
    <property type="component" value="Unassembled WGS sequence"/>
</dbReference>
<dbReference type="PANTHER" id="PTHR35526">
    <property type="entry name" value="ANTI-SIGMA-F FACTOR RSBW-RELATED"/>
    <property type="match status" value="1"/>
</dbReference>
<keyword evidence="1" id="KW-0723">Serine/threonine-protein kinase</keyword>
<protein>
    <submittedName>
        <fullName evidence="3">ATP-binding protein</fullName>
    </submittedName>
</protein>
<evidence type="ECO:0000313" key="3">
    <source>
        <dbReference type="EMBL" id="MDE5419889.1"/>
    </source>
</evidence>
<accession>A0ABT5VWU3</accession>
<dbReference type="Pfam" id="PF13581">
    <property type="entry name" value="HATPase_c_2"/>
    <property type="match status" value="1"/>
</dbReference>
<dbReference type="Gene3D" id="3.30.565.10">
    <property type="entry name" value="Histidine kinase-like ATPase, C-terminal domain"/>
    <property type="match status" value="1"/>
</dbReference>
<keyword evidence="3" id="KW-0067">ATP-binding</keyword>
<name>A0ABT5VWU3_9BACT</name>
<keyword evidence="1" id="KW-0808">Transferase</keyword>
<evidence type="ECO:0000259" key="2">
    <source>
        <dbReference type="Pfam" id="PF13581"/>
    </source>
</evidence>
<gene>
    <name evidence="3" type="ORF">L3049_18005</name>
</gene>
<keyword evidence="1" id="KW-0418">Kinase</keyword>
<evidence type="ECO:0000256" key="1">
    <source>
        <dbReference type="ARBA" id="ARBA00022527"/>
    </source>
</evidence>
<dbReference type="PANTHER" id="PTHR35526:SF3">
    <property type="entry name" value="ANTI-SIGMA-F FACTOR RSBW"/>
    <property type="match status" value="1"/>
</dbReference>
<comment type="caution">
    <text evidence="3">The sequence shown here is derived from an EMBL/GenBank/DDBJ whole genome shotgun (WGS) entry which is preliminary data.</text>
</comment>
<keyword evidence="3" id="KW-0547">Nucleotide-binding</keyword>
<dbReference type="CDD" id="cd16936">
    <property type="entry name" value="HATPase_RsbW-like"/>
    <property type="match status" value="1"/>
</dbReference>
<evidence type="ECO:0000313" key="4">
    <source>
        <dbReference type="Proteomes" id="UP001528920"/>
    </source>
</evidence>
<organism evidence="3 4">
    <name type="scientific">Paralabilibaculum antarcticum</name>
    <dbReference type="NCBI Taxonomy" id="2912572"/>
    <lineage>
        <taxon>Bacteria</taxon>
        <taxon>Pseudomonadati</taxon>
        <taxon>Bacteroidota</taxon>
        <taxon>Bacteroidia</taxon>
        <taxon>Marinilabiliales</taxon>
        <taxon>Marinifilaceae</taxon>
        <taxon>Paralabilibaculum</taxon>
    </lineage>
</organism>
<dbReference type="RefSeq" id="WP_275111219.1">
    <property type="nucleotide sequence ID" value="NZ_JAKJSC010000006.1"/>
</dbReference>